<dbReference type="InterPro" id="IPR058193">
    <property type="entry name" value="VanY/YodJ_core_dom"/>
</dbReference>
<dbReference type="InterPro" id="IPR009045">
    <property type="entry name" value="Zn_M74/Hedgehog-like"/>
</dbReference>
<gene>
    <name evidence="4" type="ORF">GMD78_15795</name>
</gene>
<feature type="region of interest" description="Disordered" evidence="1">
    <location>
        <begin position="25"/>
        <end position="61"/>
    </location>
</feature>
<dbReference type="InterPro" id="IPR052179">
    <property type="entry name" value="DD-CPase-like"/>
</dbReference>
<dbReference type="SUPFAM" id="SSF55166">
    <property type="entry name" value="Hedgehog/DD-peptidase"/>
    <property type="match status" value="1"/>
</dbReference>
<dbReference type="Gene3D" id="1.10.101.10">
    <property type="entry name" value="PGBD-like superfamily/PGBD"/>
    <property type="match status" value="1"/>
</dbReference>
<keyword evidence="4" id="KW-0645">Protease</keyword>
<dbReference type="SUPFAM" id="SSF47090">
    <property type="entry name" value="PGBD-like"/>
    <property type="match status" value="1"/>
</dbReference>
<sequence>MVKSNLIISLTILTLIFLLSGCNFSKQQPEESPPPDSSEEHESEVDDEQSEEITGESNEKEEFITLPEEGLQKGDEGEAVRILQEFLNELGYSIAITEQFDQETIWALTDFQLQQDDNMEVTGLYDQQTKDSLELVTVGDIEIKPGSALSYEKNASLDEETVELANPYEILALVNKKHALPADYIPDDLVVPDVRFTFVEDNPKKQMRKIAANALEELFAAIDEEDLDLFAQSGYRSYETQDNLYTSYVTTYGEEEANMFSAKPGESEHQSGLSMDVTSPDVDYRLITDFGDTEEGKWLQQNAADYGFIIRYPLGKEEITEYQYEPWHLRYVGIQAAKEIMEQGITLEEYLGEN</sequence>
<dbReference type="PANTHER" id="PTHR34385">
    <property type="entry name" value="D-ALANYL-D-ALANINE CARBOXYPEPTIDASE"/>
    <property type="match status" value="1"/>
</dbReference>
<feature type="domain" description="D-alanyl-D-alanine carboxypeptidase-like core" evidence="3">
    <location>
        <begin position="205"/>
        <end position="333"/>
    </location>
</feature>
<evidence type="ECO:0000256" key="1">
    <source>
        <dbReference type="SAM" id="MobiDB-lite"/>
    </source>
</evidence>
<evidence type="ECO:0000313" key="4">
    <source>
        <dbReference type="EMBL" id="MUK89832.1"/>
    </source>
</evidence>
<dbReference type="InterPro" id="IPR003709">
    <property type="entry name" value="VanY-like_core_dom"/>
</dbReference>
<reference evidence="4 5" key="1">
    <citation type="submission" date="2019-11" db="EMBL/GenBank/DDBJ databases">
        <authorList>
            <person name="Li X."/>
        </authorList>
    </citation>
    <scope>NUCLEOTIDE SEQUENCE [LARGE SCALE GENOMIC DNA]</scope>
    <source>
        <strain evidence="4 5">L9</strain>
    </source>
</reference>
<dbReference type="InterPro" id="IPR036366">
    <property type="entry name" value="PGBDSf"/>
</dbReference>
<dbReference type="PROSITE" id="PS51257">
    <property type="entry name" value="PROKAR_LIPOPROTEIN"/>
    <property type="match status" value="1"/>
</dbReference>
<keyword evidence="5" id="KW-1185">Reference proteome</keyword>
<dbReference type="InterPro" id="IPR002477">
    <property type="entry name" value="Peptidoglycan-bd-like"/>
</dbReference>
<feature type="domain" description="Peptidoglycan binding-like" evidence="2">
    <location>
        <begin position="77"/>
        <end position="133"/>
    </location>
</feature>
<evidence type="ECO:0000259" key="2">
    <source>
        <dbReference type="Pfam" id="PF01471"/>
    </source>
</evidence>
<dbReference type="Pfam" id="PF01471">
    <property type="entry name" value="PG_binding_1"/>
    <property type="match status" value="1"/>
</dbReference>
<dbReference type="GO" id="GO:0004180">
    <property type="term" value="F:carboxypeptidase activity"/>
    <property type="evidence" value="ECO:0007669"/>
    <property type="project" value="UniProtKB-KW"/>
</dbReference>
<dbReference type="Pfam" id="PF02557">
    <property type="entry name" value="VanY"/>
    <property type="match status" value="1"/>
</dbReference>
<evidence type="ECO:0000313" key="5">
    <source>
        <dbReference type="Proteomes" id="UP000469125"/>
    </source>
</evidence>
<keyword evidence="4" id="KW-0121">Carboxypeptidase</keyword>
<keyword evidence="4" id="KW-0378">Hydrolase</keyword>
<proteinExistence type="predicted"/>
<dbReference type="Proteomes" id="UP000469125">
    <property type="component" value="Unassembled WGS sequence"/>
</dbReference>
<protein>
    <submittedName>
        <fullName evidence="4">Carboxypeptidase</fullName>
    </submittedName>
</protein>
<dbReference type="CDD" id="cd14852">
    <property type="entry name" value="LD-carboxypeptidase"/>
    <property type="match status" value="1"/>
</dbReference>
<accession>A0A6N8FJK5</accession>
<dbReference type="EMBL" id="WOCA01000014">
    <property type="protein sequence ID" value="MUK89832.1"/>
    <property type="molecule type" value="Genomic_DNA"/>
</dbReference>
<feature type="compositionally biased region" description="Acidic residues" evidence="1">
    <location>
        <begin position="37"/>
        <end position="54"/>
    </location>
</feature>
<dbReference type="PANTHER" id="PTHR34385:SF1">
    <property type="entry name" value="PEPTIDOGLYCAN L-ALANYL-D-GLUTAMATE ENDOPEPTIDASE CWLK"/>
    <property type="match status" value="1"/>
</dbReference>
<dbReference type="RefSeq" id="WP_155670032.1">
    <property type="nucleotide sequence ID" value="NZ_WOCA01000014.1"/>
</dbReference>
<dbReference type="InterPro" id="IPR036365">
    <property type="entry name" value="PGBD-like_sf"/>
</dbReference>
<dbReference type="Gene3D" id="3.30.1380.10">
    <property type="match status" value="1"/>
</dbReference>
<comment type="caution">
    <text evidence="4">The sequence shown here is derived from an EMBL/GenBank/DDBJ whole genome shotgun (WGS) entry which is preliminary data.</text>
</comment>
<evidence type="ECO:0000259" key="3">
    <source>
        <dbReference type="Pfam" id="PF02557"/>
    </source>
</evidence>
<name>A0A6N8FJK5_9BACI</name>
<dbReference type="GO" id="GO:0006508">
    <property type="term" value="P:proteolysis"/>
    <property type="evidence" value="ECO:0007669"/>
    <property type="project" value="InterPro"/>
</dbReference>
<dbReference type="AlphaFoldDB" id="A0A6N8FJK5"/>
<organism evidence="4 5">
    <name type="scientific">Ornithinibacillus caprae</name>
    <dbReference type="NCBI Taxonomy" id="2678566"/>
    <lineage>
        <taxon>Bacteria</taxon>
        <taxon>Bacillati</taxon>
        <taxon>Bacillota</taxon>
        <taxon>Bacilli</taxon>
        <taxon>Bacillales</taxon>
        <taxon>Bacillaceae</taxon>
        <taxon>Ornithinibacillus</taxon>
    </lineage>
</organism>